<dbReference type="EMBL" id="CAJNON010000096">
    <property type="protein sequence ID" value="CAF0958006.1"/>
    <property type="molecule type" value="Genomic_DNA"/>
</dbReference>
<evidence type="ECO:0000313" key="3">
    <source>
        <dbReference type="EMBL" id="CAF3610231.1"/>
    </source>
</evidence>
<accession>A0A815D5K7</accession>
<dbReference type="EMBL" id="CAJOAY010000267">
    <property type="protein sequence ID" value="CAF3610231.1"/>
    <property type="molecule type" value="Genomic_DNA"/>
</dbReference>
<reference evidence="2" key="1">
    <citation type="submission" date="2021-02" db="EMBL/GenBank/DDBJ databases">
        <authorList>
            <person name="Nowell W R."/>
        </authorList>
    </citation>
    <scope>NUCLEOTIDE SEQUENCE</scope>
</reference>
<dbReference type="AlphaFoldDB" id="A0A815D5K7"/>
<organism evidence="2 5">
    <name type="scientific">Adineta steineri</name>
    <dbReference type="NCBI Taxonomy" id="433720"/>
    <lineage>
        <taxon>Eukaryota</taxon>
        <taxon>Metazoa</taxon>
        <taxon>Spiralia</taxon>
        <taxon>Gnathifera</taxon>
        <taxon>Rotifera</taxon>
        <taxon>Eurotatoria</taxon>
        <taxon>Bdelloidea</taxon>
        <taxon>Adinetida</taxon>
        <taxon>Adinetidae</taxon>
        <taxon>Adineta</taxon>
    </lineage>
</organism>
<dbReference type="Proteomes" id="UP000663881">
    <property type="component" value="Unassembled WGS sequence"/>
</dbReference>
<evidence type="ECO:0008006" key="6">
    <source>
        <dbReference type="Google" id="ProtNLM"/>
    </source>
</evidence>
<dbReference type="InterPro" id="IPR036047">
    <property type="entry name" value="F-box-like_dom_sf"/>
</dbReference>
<comment type="caution">
    <text evidence="2">The sequence shown here is derived from an EMBL/GenBank/DDBJ whole genome shotgun (WGS) entry which is preliminary data.</text>
</comment>
<proteinExistence type="predicted"/>
<evidence type="ECO:0000313" key="5">
    <source>
        <dbReference type="Proteomes" id="UP000663860"/>
    </source>
</evidence>
<name>A0A815D5K7_9BILA</name>
<evidence type="ECO:0000313" key="1">
    <source>
        <dbReference type="EMBL" id="CAF0958006.1"/>
    </source>
</evidence>
<sequence length="265" mass="31148">MVIEHDELDWSSDLIDSLWFHIGSFLTVDDIERLSRTSSRLHNLFINNDFWSYLIRIKFGSAIWRRFIKNSSILHHNNNELLCQSTDKSCRSKLIYKELLKRQCISFGDFDQITLDTNRNYTIIADSSSFNGHVLYIHDSVEFCYALHIETIFKNILPGRYDVICRMKLDLPYMLGETEFVAIAEQTNPGEIAYTQWTQEDFLSMYRCFNCDLTGANLWFYQRIGIVEINGNELCNVYVSITNQDPIHAKHGVYFDYVELKLRSE</sequence>
<dbReference type="Proteomes" id="UP000663860">
    <property type="component" value="Unassembled WGS sequence"/>
</dbReference>
<protein>
    <recommendedName>
        <fullName evidence="6">F-box domain-containing protein</fullName>
    </recommendedName>
</protein>
<dbReference type="Proteomes" id="UP000663868">
    <property type="component" value="Unassembled WGS sequence"/>
</dbReference>
<dbReference type="EMBL" id="CAJNOE010000627">
    <property type="protein sequence ID" value="CAF1293248.1"/>
    <property type="molecule type" value="Genomic_DNA"/>
</dbReference>
<dbReference type="SUPFAM" id="SSF81383">
    <property type="entry name" value="F-box domain"/>
    <property type="match status" value="1"/>
</dbReference>
<gene>
    <name evidence="2" type="ORF">IZO911_LOCUS33635</name>
    <name evidence="4" type="ORF">KXQ929_LOCUS13779</name>
    <name evidence="3" type="ORF">OKA104_LOCUS7082</name>
    <name evidence="1" type="ORF">VCS650_LOCUS12440</name>
</gene>
<evidence type="ECO:0000313" key="2">
    <source>
        <dbReference type="EMBL" id="CAF1293248.1"/>
    </source>
</evidence>
<dbReference type="Proteomes" id="UP000663891">
    <property type="component" value="Unassembled WGS sequence"/>
</dbReference>
<evidence type="ECO:0000313" key="4">
    <source>
        <dbReference type="EMBL" id="CAF3743048.1"/>
    </source>
</evidence>
<dbReference type="EMBL" id="CAJOBB010000747">
    <property type="protein sequence ID" value="CAF3743048.1"/>
    <property type="molecule type" value="Genomic_DNA"/>
</dbReference>
<dbReference type="OrthoDB" id="9983345at2759"/>